<evidence type="ECO:0000259" key="3">
    <source>
        <dbReference type="Pfam" id="PF13439"/>
    </source>
</evidence>
<reference evidence="6" key="2">
    <citation type="submission" date="2016-10" db="EMBL/GenBank/DDBJ databases">
        <authorList>
            <person name="Varghese N."/>
            <person name="Submissions S."/>
        </authorList>
    </citation>
    <scope>NUCLEOTIDE SEQUENCE [LARGE SCALE GENOMIC DNA]</scope>
    <source>
        <strain evidence="6">CPCC 202695</strain>
    </source>
</reference>
<dbReference type="STRING" id="589382.SAMN04489721_1801"/>
<dbReference type="EMBL" id="LT629755">
    <property type="protein sequence ID" value="SDS72532.1"/>
    <property type="molecule type" value="Genomic_DNA"/>
</dbReference>
<dbReference type="AlphaFoldDB" id="A0A1H1UJ47"/>
<sequence>MSRTSLLIISFSAIRSDARVLKQVQEFSRDYDVTTCGYGERPDGVVDHVRLPDDAAAWRYDKPSVVLRRFRRAYWTNPAVAAAWPLLDGRRFDVVLANDVDTVPIALRLAPAKGVHADLHEYAPKQKEDVLVWRLFLGPLMTWLVRRAVTRADSVTTVGQGIADEYRRVFGVDAGVVTNAAPYVEAAPGPVGDPIRLVHSGAGLRDRNILALVEAVEAASSRVTLDLYLTENDPTLIAELRERRSERVTLHPPVPYVELSATLNGYDVGIHALPPTSFNNRWALPNKLFDYVQARLGVLIGPSPEMAAIVERHGIGAVARGFAVADLTDAIDRMDAETVRRWKAASDGAAHELSSATQVAVWRRAIDALAAQPGSA</sequence>
<evidence type="ECO:0000313" key="4">
    <source>
        <dbReference type="EMBL" id="MCP2368201.1"/>
    </source>
</evidence>
<reference evidence="5" key="1">
    <citation type="submission" date="2016-10" db="EMBL/GenBank/DDBJ databases">
        <authorList>
            <person name="de Groot N.N."/>
        </authorList>
    </citation>
    <scope>NUCLEOTIDE SEQUENCE [LARGE SCALE GENOMIC DNA]</scope>
    <source>
        <strain evidence="5">CPCC 202695</strain>
    </source>
</reference>
<dbReference type="Proteomes" id="UP000893823">
    <property type="component" value="Unassembled WGS sequence"/>
</dbReference>
<evidence type="ECO:0000313" key="5">
    <source>
        <dbReference type="EMBL" id="SDS72532.1"/>
    </source>
</evidence>
<dbReference type="SUPFAM" id="SSF53756">
    <property type="entry name" value="UDP-Glycosyltransferase/glycogen phosphorylase"/>
    <property type="match status" value="1"/>
</dbReference>
<evidence type="ECO:0000313" key="7">
    <source>
        <dbReference type="Proteomes" id="UP000893823"/>
    </source>
</evidence>
<reference evidence="4" key="3">
    <citation type="submission" date="2022-06" db="EMBL/GenBank/DDBJ databases">
        <title>Genomic Encyclopedia of Type Strains, Phase III (KMG-III): the genomes of soil and plant-associated and newly described type strains.</title>
        <authorList>
            <person name="Whitman W."/>
        </authorList>
    </citation>
    <scope>NUCLEOTIDE SEQUENCE</scope>
    <source>
        <strain evidence="4">CPCC 202695</strain>
    </source>
</reference>
<dbReference type="InterPro" id="IPR028098">
    <property type="entry name" value="Glyco_trans_4-like_N"/>
</dbReference>
<dbReference type="Pfam" id="PF13439">
    <property type="entry name" value="Glyco_transf_4"/>
    <property type="match status" value="1"/>
</dbReference>
<proteinExistence type="predicted"/>
<evidence type="ECO:0000313" key="6">
    <source>
        <dbReference type="Proteomes" id="UP000199482"/>
    </source>
</evidence>
<name>A0A1H1UJ47_9MICO</name>
<organism evidence="5 6">
    <name type="scientific">Agromyces flavus</name>
    <dbReference type="NCBI Taxonomy" id="589382"/>
    <lineage>
        <taxon>Bacteria</taxon>
        <taxon>Bacillati</taxon>
        <taxon>Actinomycetota</taxon>
        <taxon>Actinomycetes</taxon>
        <taxon>Micrococcales</taxon>
        <taxon>Microbacteriaceae</taxon>
        <taxon>Agromyces</taxon>
    </lineage>
</organism>
<dbReference type="RefSeq" id="WP_092671200.1">
    <property type="nucleotide sequence ID" value="NZ_BMDN01000004.1"/>
</dbReference>
<dbReference type="Proteomes" id="UP000199482">
    <property type="component" value="Chromosome I"/>
</dbReference>
<keyword evidence="2 5" id="KW-0808">Transferase</keyword>
<accession>A0A1H1UJ47</accession>
<evidence type="ECO:0000256" key="2">
    <source>
        <dbReference type="ARBA" id="ARBA00022679"/>
    </source>
</evidence>
<evidence type="ECO:0000256" key="1">
    <source>
        <dbReference type="ARBA" id="ARBA00022676"/>
    </source>
</evidence>
<feature type="domain" description="Glycosyltransferase subfamily 4-like N-terminal" evidence="3">
    <location>
        <begin position="46"/>
        <end position="175"/>
    </location>
</feature>
<dbReference type="OrthoDB" id="9813214at2"/>
<dbReference type="GO" id="GO:0016757">
    <property type="term" value="F:glycosyltransferase activity"/>
    <property type="evidence" value="ECO:0007669"/>
    <property type="project" value="UniProtKB-KW"/>
</dbReference>
<dbReference type="Gene3D" id="3.40.50.2000">
    <property type="entry name" value="Glycogen Phosphorylase B"/>
    <property type="match status" value="2"/>
</dbReference>
<dbReference type="EMBL" id="SODL02000004">
    <property type="protein sequence ID" value="MCP2368201.1"/>
    <property type="molecule type" value="Genomic_DNA"/>
</dbReference>
<gene>
    <name evidence="4" type="ORF">BCL57_002374</name>
    <name evidence="5" type="ORF">SAMN04489721_1801</name>
</gene>
<protein>
    <submittedName>
        <fullName evidence="5">Glycosyl transferase 4-like domain-containing protein</fullName>
    </submittedName>
</protein>
<keyword evidence="1" id="KW-0328">Glycosyltransferase</keyword>
<keyword evidence="7" id="KW-1185">Reference proteome</keyword>